<gene>
    <name evidence="4" type="ORF">GJB61_25455</name>
</gene>
<feature type="signal peptide" evidence="2">
    <location>
        <begin position="1"/>
        <end position="22"/>
    </location>
</feature>
<proteinExistence type="predicted"/>
<feature type="compositionally biased region" description="Pro residues" evidence="1">
    <location>
        <begin position="122"/>
        <end position="135"/>
    </location>
</feature>
<evidence type="ECO:0000313" key="4">
    <source>
        <dbReference type="EMBL" id="MRN56325.1"/>
    </source>
</evidence>
<dbReference type="EMBL" id="WJXB01000013">
    <property type="protein sequence ID" value="MRN56325.1"/>
    <property type="molecule type" value="Genomic_DNA"/>
</dbReference>
<dbReference type="Proteomes" id="UP000463051">
    <property type="component" value="Unassembled WGS sequence"/>
</dbReference>
<dbReference type="RefSeq" id="WP_154121814.1">
    <property type="nucleotide sequence ID" value="NZ_WJXB01000013.1"/>
</dbReference>
<evidence type="ECO:0000256" key="1">
    <source>
        <dbReference type="SAM" id="MobiDB-lite"/>
    </source>
</evidence>
<dbReference type="Pfam" id="PF00395">
    <property type="entry name" value="SLH"/>
    <property type="match status" value="3"/>
</dbReference>
<dbReference type="InterPro" id="IPR051465">
    <property type="entry name" value="Cell_Envelope_Struct_Comp"/>
</dbReference>
<evidence type="ECO:0000259" key="3">
    <source>
        <dbReference type="PROSITE" id="PS51272"/>
    </source>
</evidence>
<dbReference type="InterPro" id="IPR001119">
    <property type="entry name" value="SLH_dom"/>
</dbReference>
<reference evidence="4 5" key="1">
    <citation type="submission" date="2019-11" db="EMBL/GenBank/DDBJ databases">
        <title>Paenibacillus monticola sp. nov., a novel PGPR strain isolated from mountain sample in China.</title>
        <authorList>
            <person name="Zhao Q."/>
            <person name="Li H.-P."/>
            <person name="Zhang J.-L."/>
        </authorList>
    </citation>
    <scope>NUCLEOTIDE SEQUENCE [LARGE SCALE GENOMIC DNA]</scope>
    <source>
        <strain evidence="4 5">LC-T2</strain>
    </source>
</reference>
<sequence>MKKYVAAILALLFVLSPISGYAAASFTLNLSAKEVLRGDVIQISGTVASDADDVVIKIVRPNKTLLYIDALAPSNGSYSTKIAISKDADLSPFGVYKVVAGNGTLTETETFTVVDPNGNVPVDPPATPTPTPTPPDTGSNDGIVTAPASAAIPSDAGKAVDSILQPELAKDGRYLIGSETMAKAILEASTSVTIELPAAASDSGSALEFPTKSLVDLKDKNLELIITSGNRTVRFPAGSISATDELQSRIRLVLNTAWTDEAKSVVQQSLQANSDYTSTGVILSVVIQVISGDKTLDIHNLVKPAIVTMKLTEEQAKLLSADLAGVYYADGNKVEYVGGTLNSGTFTFTAEHFSYYTILEFNKTFIDLAGHWAEESVKSLAAKHIVSGVDEQHYEPNRSITRAEFTTMLMRTIGWTGKVSTEAAVNPFSDVAANQYYTEQVAEAASLNIVSGYDGAFRPADKITREEAVVALVRAVQYFNLTESGQGEPSFSDGKEIATWATASVNKAWSQGLIQGDGTHFNPQKMLTRAEVAAMINRLLPNVSL</sequence>
<feature type="domain" description="SLH" evidence="3">
    <location>
        <begin position="360"/>
        <end position="423"/>
    </location>
</feature>
<name>A0A7X2HAA2_9BACL</name>
<organism evidence="4 5">
    <name type="scientific">Paenibacillus monticola</name>
    <dbReference type="NCBI Taxonomy" id="2666075"/>
    <lineage>
        <taxon>Bacteria</taxon>
        <taxon>Bacillati</taxon>
        <taxon>Bacillota</taxon>
        <taxon>Bacilli</taxon>
        <taxon>Bacillales</taxon>
        <taxon>Paenibacillaceae</taxon>
        <taxon>Paenibacillus</taxon>
    </lineage>
</organism>
<evidence type="ECO:0000256" key="2">
    <source>
        <dbReference type="SAM" id="SignalP"/>
    </source>
</evidence>
<feature type="domain" description="SLH" evidence="3">
    <location>
        <begin position="424"/>
        <end position="486"/>
    </location>
</feature>
<accession>A0A7X2HAA2</accession>
<dbReference type="PROSITE" id="PS51272">
    <property type="entry name" value="SLH"/>
    <property type="match status" value="3"/>
</dbReference>
<protein>
    <recommendedName>
        <fullName evidence="3">SLH domain-containing protein</fullName>
    </recommendedName>
</protein>
<keyword evidence="5" id="KW-1185">Reference proteome</keyword>
<dbReference type="AlphaFoldDB" id="A0A7X2HAA2"/>
<comment type="caution">
    <text evidence="4">The sequence shown here is derived from an EMBL/GenBank/DDBJ whole genome shotgun (WGS) entry which is preliminary data.</text>
</comment>
<feature type="region of interest" description="Disordered" evidence="1">
    <location>
        <begin position="115"/>
        <end position="145"/>
    </location>
</feature>
<dbReference type="PANTHER" id="PTHR43308:SF5">
    <property type="entry name" value="S-LAYER PROTEIN _ PEPTIDOGLYCAN ENDO-BETA-N-ACETYLGLUCOSAMINIDASE"/>
    <property type="match status" value="1"/>
</dbReference>
<evidence type="ECO:0000313" key="5">
    <source>
        <dbReference type="Proteomes" id="UP000463051"/>
    </source>
</evidence>
<feature type="chain" id="PRO_5031037580" description="SLH domain-containing protein" evidence="2">
    <location>
        <begin position="23"/>
        <end position="545"/>
    </location>
</feature>
<dbReference type="PANTHER" id="PTHR43308">
    <property type="entry name" value="OUTER MEMBRANE PROTEIN ALPHA-RELATED"/>
    <property type="match status" value="1"/>
</dbReference>
<keyword evidence="2" id="KW-0732">Signal</keyword>
<feature type="domain" description="SLH" evidence="3">
    <location>
        <begin position="488"/>
        <end position="545"/>
    </location>
</feature>